<evidence type="ECO:0000256" key="1">
    <source>
        <dbReference type="ARBA" id="ARBA00022737"/>
    </source>
</evidence>
<dbReference type="PANTHER" id="PTHR10039">
    <property type="entry name" value="AMELOGENIN"/>
    <property type="match status" value="1"/>
</dbReference>
<dbReference type="InterPro" id="IPR056884">
    <property type="entry name" value="NPHP3-like_N"/>
</dbReference>
<dbReference type="PANTHER" id="PTHR10039:SF15">
    <property type="entry name" value="NACHT DOMAIN-CONTAINING PROTEIN"/>
    <property type="match status" value="1"/>
</dbReference>
<dbReference type="EMBL" id="MU006795">
    <property type="protein sequence ID" value="KAF2637047.1"/>
    <property type="molecule type" value="Genomic_DNA"/>
</dbReference>
<dbReference type="OrthoDB" id="195446at2759"/>
<dbReference type="AlphaFoldDB" id="A0A6A6RPC4"/>
<feature type="domain" description="Nephrocystin 3-like N-terminal" evidence="2">
    <location>
        <begin position="225"/>
        <end position="391"/>
    </location>
</feature>
<sequence length="451" mass="50031">MSDPLSVTASIIAVLSLTAKVNDYLINVKISSEEHSRCANEAGHLYSLLSSLRFRVEGATASEPWFVSARALAVENGPLDQFKMDLELLQRTLTDGGKIRKALMWKFDKEEIDRVLGRMERLKALIGMSLETDHFKLSQAIKEEMSNLKDNTGLIKGDTGLIKGDTGLIKDDTGSIRTYLPVLDSIQKDQQANQEREKLDELLTWLSTTEFPAQLEDILMRRHEGTCQWLLEAPEFQKWLVESKQTLFCPGIPGAGKTVAAAIAIDHCLKREALAKDGSIGVAYMFCNYNAQNEQQTVDLLAAILKQLTCSKPSVAEHAKTLRKKSSTVSHRKASTGDILDTLSAILQSYTTVYVVVDALDECSDAVRSTLPAKLQALQSKHDFRILITSRFNSDILDTFNDALSLEVRANTEDVKLCIASQIEKLPRCIQRDPELALLVSEKIAKATDGM</sequence>
<dbReference type="Proteomes" id="UP000799753">
    <property type="component" value="Unassembled WGS sequence"/>
</dbReference>
<evidence type="ECO:0000259" key="2">
    <source>
        <dbReference type="Pfam" id="PF24883"/>
    </source>
</evidence>
<evidence type="ECO:0000313" key="3">
    <source>
        <dbReference type="EMBL" id="KAF2637047.1"/>
    </source>
</evidence>
<dbReference type="Gene3D" id="3.40.50.300">
    <property type="entry name" value="P-loop containing nucleotide triphosphate hydrolases"/>
    <property type="match status" value="1"/>
</dbReference>
<protein>
    <recommendedName>
        <fullName evidence="2">Nephrocystin 3-like N-terminal domain-containing protein</fullName>
    </recommendedName>
</protein>
<accession>A0A6A6RPC4</accession>
<keyword evidence="1" id="KW-0677">Repeat</keyword>
<gene>
    <name evidence="3" type="ORF">P280DRAFT_408261</name>
</gene>
<proteinExistence type="predicted"/>
<dbReference type="InterPro" id="IPR027417">
    <property type="entry name" value="P-loop_NTPase"/>
</dbReference>
<reference evidence="3" key="1">
    <citation type="journal article" date="2020" name="Stud. Mycol.">
        <title>101 Dothideomycetes genomes: a test case for predicting lifestyles and emergence of pathogens.</title>
        <authorList>
            <person name="Haridas S."/>
            <person name="Albert R."/>
            <person name="Binder M."/>
            <person name="Bloem J."/>
            <person name="Labutti K."/>
            <person name="Salamov A."/>
            <person name="Andreopoulos B."/>
            <person name="Baker S."/>
            <person name="Barry K."/>
            <person name="Bills G."/>
            <person name="Bluhm B."/>
            <person name="Cannon C."/>
            <person name="Castanera R."/>
            <person name="Culley D."/>
            <person name="Daum C."/>
            <person name="Ezra D."/>
            <person name="Gonzalez J."/>
            <person name="Henrissat B."/>
            <person name="Kuo A."/>
            <person name="Liang C."/>
            <person name="Lipzen A."/>
            <person name="Lutzoni F."/>
            <person name="Magnuson J."/>
            <person name="Mondo S."/>
            <person name="Nolan M."/>
            <person name="Ohm R."/>
            <person name="Pangilinan J."/>
            <person name="Park H.-J."/>
            <person name="Ramirez L."/>
            <person name="Alfaro M."/>
            <person name="Sun H."/>
            <person name="Tritt A."/>
            <person name="Yoshinaga Y."/>
            <person name="Zwiers L.-H."/>
            <person name="Turgeon B."/>
            <person name="Goodwin S."/>
            <person name="Spatafora J."/>
            <person name="Crous P."/>
            <person name="Grigoriev I."/>
        </authorList>
    </citation>
    <scope>NUCLEOTIDE SEQUENCE</scope>
    <source>
        <strain evidence="3">CBS 473.64</strain>
    </source>
</reference>
<keyword evidence="4" id="KW-1185">Reference proteome</keyword>
<dbReference type="Pfam" id="PF24883">
    <property type="entry name" value="NPHP3_N"/>
    <property type="match status" value="1"/>
</dbReference>
<name>A0A6A6RPC4_9PLEO</name>
<dbReference type="SUPFAM" id="SSF52540">
    <property type="entry name" value="P-loop containing nucleoside triphosphate hydrolases"/>
    <property type="match status" value="1"/>
</dbReference>
<organism evidence="3 4">
    <name type="scientific">Massarina eburnea CBS 473.64</name>
    <dbReference type="NCBI Taxonomy" id="1395130"/>
    <lineage>
        <taxon>Eukaryota</taxon>
        <taxon>Fungi</taxon>
        <taxon>Dikarya</taxon>
        <taxon>Ascomycota</taxon>
        <taxon>Pezizomycotina</taxon>
        <taxon>Dothideomycetes</taxon>
        <taxon>Pleosporomycetidae</taxon>
        <taxon>Pleosporales</taxon>
        <taxon>Massarineae</taxon>
        <taxon>Massarinaceae</taxon>
        <taxon>Massarina</taxon>
    </lineage>
</organism>
<evidence type="ECO:0000313" key="4">
    <source>
        <dbReference type="Proteomes" id="UP000799753"/>
    </source>
</evidence>